<dbReference type="PATRIC" id="fig|1265822.4.peg.3648"/>
<dbReference type="Gene3D" id="1.20.58.1000">
    <property type="entry name" value="Metal-sensitive repressor, helix protomer"/>
    <property type="match status" value="1"/>
</dbReference>
<dbReference type="GO" id="GO:0045892">
    <property type="term" value="P:negative regulation of DNA-templated transcription"/>
    <property type="evidence" value="ECO:0007669"/>
    <property type="project" value="UniProtKB-ARBA"/>
</dbReference>
<dbReference type="GO" id="GO:0003677">
    <property type="term" value="F:DNA binding"/>
    <property type="evidence" value="ECO:0007669"/>
    <property type="project" value="InterPro"/>
</dbReference>
<dbReference type="AlphaFoldDB" id="W7DEJ6"/>
<dbReference type="Proteomes" id="UP000019241">
    <property type="component" value="Unassembled WGS sequence"/>
</dbReference>
<proteinExistence type="predicted"/>
<dbReference type="InterPro" id="IPR003735">
    <property type="entry name" value="Metal_Tscrpt_repr"/>
</dbReference>
<protein>
    <submittedName>
        <fullName evidence="1">Uncharacterized protein</fullName>
    </submittedName>
</protein>
<evidence type="ECO:0000313" key="1">
    <source>
        <dbReference type="EMBL" id="EUJ47743.1"/>
    </source>
</evidence>
<dbReference type="InterPro" id="IPR038390">
    <property type="entry name" value="Metal_Tscrpt_repr_sf"/>
</dbReference>
<sequence>MVEDQKECIDVITQLSAIRSSVDRIIGVIVAEKLEKLP</sequence>
<comment type="caution">
    <text evidence="1">The sequence shown here is derived from an EMBL/GenBank/DDBJ whole genome shotgun (WGS) entry which is preliminary data.</text>
</comment>
<accession>W7DEJ6</accession>
<name>W7DEJ6_9LIST</name>
<gene>
    <name evidence="1" type="ORF">MCOL2_17949</name>
</gene>
<dbReference type="Pfam" id="PF02583">
    <property type="entry name" value="Trns_repr_metal"/>
    <property type="match status" value="1"/>
</dbReference>
<evidence type="ECO:0000313" key="2">
    <source>
        <dbReference type="Proteomes" id="UP000019241"/>
    </source>
</evidence>
<dbReference type="GO" id="GO:0046872">
    <property type="term" value="F:metal ion binding"/>
    <property type="evidence" value="ECO:0007669"/>
    <property type="project" value="InterPro"/>
</dbReference>
<reference evidence="1 2" key="1">
    <citation type="submission" date="2012-12" db="EMBL/GenBank/DDBJ databases">
        <title>Novel taxa of Listeriaceae from agricultural environments in the United States.</title>
        <authorList>
            <person name="den Bakker H.C."/>
            <person name="Allred A."/>
            <person name="Warchocki S."/>
            <person name="Wright E.M."/>
            <person name="Burrell A."/>
            <person name="Nightingale K.K."/>
            <person name="Kephart D."/>
            <person name="Wiedmann M."/>
        </authorList>
    </citation>
    <scope>NUCLEOTIDE SEQUENCE [LARGE SCALE GENOMIC DNA]</scope>
    <source>
        <strain evidence="1 2">FSL S10-1203</strain>
    </source>
</reference>
<organism evidence="1 2">
    <name type="scientific">Listeria fleischmannii FSL S10-1203</name>
    <dbReference type="NCBI Taxonomy" id="1265822"/>
    <lineage>
        <taxon>Bacteria</taxon>
        <taxon>Bacillati</taxon>
        <taxon>Bacillota</taxon>
        <taxon>Bacilli</taxon>
        <taxon>Bacillales</taxon>
        <taxon>Listeriaceae</taxon>
        <taxon>Listeria</taxon>
    </lineage>
</organism>
<dbReference type="EMBL" id="AODM01000065">
    <property type="protein sequence ID" value="EUJ47743.1"/>
    <property type="molecule type" value="Genomic_DNA"/>
</dbReference>